<name>A0ACC0ESF3_9BASI</name>
<reference evidence="1 2" key="3">
    <citation type="journal article" date="2022" name="Microbiol. Spectr.">
        <title>Folding features and dynamics of 3D genome architecture in plant fungal pathogens.</title>
        <authorList>
            <person name="Xia C."/>
        </authorList>
    </citation>
    <scope>NUCLEOTIDE SEQUENCE [LARGE SCALE GENOMIC DNA]</scope>
    <source>
        <strain evidence="1 2">93-210</strain>
    </source>
</reference>
<dbReference type="Proteomes" id="UP001060170">
    <property type="component" value="Chromosome 3"/>
</dbReference>
<gene>
    <name evidence="1" type="ORF">MJO28_003180</name>
</gene>
<evidence type="ECO:0000313" key="1">
    <source>
        <dbReference type="EMBL" id="KAI7959389.1"/>
    </source>
</evidence>
<reference evidence="2" key="1">
    <citation type="journal article" date="2018" name="BMC Genomics">
        <title>Genomic insights into host adaptation between the wheat stripe rust pathogen (Puccinia striiformis f. sp. tritici) and the barley stripe rust pathogen (Puccinia striiformis f. sp. hordei).</title>
        <authorList>
            <person name="Xia C."/>
            <person name="Wang M."/>
            <person name="Yin C."/>
            <person name="Cornejo O.E."/>
            <person name="Hulbert S.H."/>
            <person name="Chen X."/>
        </authorList>
    </citation>
    <scope>NUCLEOTIDE SEQUENCE [LARGE SCALE GENOMIC DNA]</scope>
    <source>
        <strain evidence="2">93-210</strain>
    </source>
</reference>
<evidence type="ECO:0000313" key="2">
    <source>
        <dbReference type="Proteomes" id="UP001060170"/>
    </source>
</evidence>
<accession>A0ACC0ESF3</accession>
<organism evidence="1 2">
    <name type="scientific">Puccinia striiformis f. sp. tritici</name>
    <dbReference type="NCBI Taxonomy" id="168172"/>
    <lineage>
        <taxon>Eukaryota</taxon>
        <taxon>Fungi</taxon>
        <taxon>Dikarya</taxon>
        <taxon>Basidiomycota</taxon>
        <taxon>Pucciniomycotina</taxon>
        <taxon>Pucciniomycetes</taxon>
        <taxon>Pucciniales</taxon>
        <taxon>Pucciniaceae</taxon>
        <taxon>Puccinia</taxon>
    </lineage>
</organism>
<comment type="caution">
    <text evidence="1">The sequence shown here is derived from an EMBL/GenBank/DDBJ whole genome shotgun (WGS) entry which is preliminary data.</text>
</comment>
<reference evidence="2" key="2">
    <citation type="journal article" date="2018" name="Mol. Plant Microbe Interact.">
        <title>Genome sequence resources for the wheat stripe rust pathogen (Puccinia striiformis f. sp. tritici) and the barley stripe rust pathogen (Puccinia striiformis f. sp. hordei).</title>
        <authorList>
            <person name="Xia C."/>
            <person name="Wang M."/>
            <person name="Yin C."/>
            <person name="Cornejo O.E."/>
            <person name="Hulbert S.H."/>
            <person name="Chen X."/>
        </authorList>
    </citation>
    <scope>NUCLEOTIDE SEQUENCE [LARGE SCALE GENOMIC DNA]</scope>
    <source>
        <strain evidence="2">93-210</strain>
    </source>
</reference>
<keyword evidence="2" id="KW-1185">Reference proteome</keyword>
<sequence length="266" mass="31082">MGISTINIFLKHIIQDSAQWVSKAKFHMLLHLPESILRYVTSYHTFRQIISSGFFFEKKQKKYIQAFNRITSIFKQNALIQQMLGYNQSSYLQNVNYPFVTNLKVPDDLQNSYPDHKIKQISELKLNGKQVLKKNSFILFNVTQTQETQHIGSVNSIWKVEKLSHQSQFFINTTMFQRMGKNDFYKMREIQRTSHSTFVNSHSVKAGLNAQHNYQHGECKLTATKILHSPQLIITKSSQISQLIHLAHFSDWMHFTMGLRSGHQML</sequence>
<protein>
    <submittedName>
        <fullName evidence="1">Uncharacterized protein</fullName>
    </submittedName>
</protein>
<proteinExistence type="predicted"/>
<dbReference type="EMBL" id="CM045867">
    <property type="protein sequence ID" value="KAI7959389.1"/>
    <property type="molecule type" value="Genomic_DNA"/>
</dbReference>